<dbReference type="Gene3D" id="3.40.50.2300">
    <property type="match status" value="1"/>
</dbReference>
<dbReference type="AlphaFoldDB" id="A0A844AUS8"/>
<dbReference type="InterPro" id="IPR008327">
    <property type="entry name" value="Sig_transdc_resp-reg_antiterm"/>
</dbReference>
<evidence type="ECO:0000313" key="3">
    <source>
        <dbReference type="Proteomes" id="UP000487350"/>
    </source>
</evidence>
<evidence type="ECO:0000259" key="1">
    <source>
        <dbReference type="PROSITE" id="PS50921"/>
    </source>
</evidence>
<dbReference type="InterPro" id="IPR036388">
    <property type="entry name" value="WH-like_DNA-bd_sf"/>
</dbReference>
<accession>A0A844AUS8</accession>
<sequence>MTGKSTPSQQLRIVVIAPDTLHPDSDDTEAIELAERSRLLRITLLENGYNVIAVLPTDTFLDERIAQLQPDLIVVDAESGARDTLEHVVMATRDERRPIVLFTNDDDTTHVKDAVAAGVTAYIVAGLAPERIRPILEVAMARFQHEESLRRELADARSELQDRKVIDRAKGLLMQRRGLTEPQAYELLRKSAMDRGLKLGEIAQRMLDAADLLG</sequence>
<protein>
    <submittedName>
        <fullName evidence="2">ANTAR domain-containing protein</fullName>
    </submittedName>
</protein>
<gene>
    <name evidence="2" type="ORF">GHT07_11235</name>
</gene>
<proteinExistence type="predicted"/>
<feature type="domain" description="ANTAR" evidence="1">
    <location>
        <begin position="146"/>
        <end position="207"/>
    </location>
</feature>
<keyword evidence="3" id="KW-1185">Reference proteome</keyword>
<dbReference type="EMBL" id="WJBU01000010">
    <property type="protein sequence ID" value="MRD47854.1"/>
    <property type="molecule type" value="Genomic_DNA"/>
</dbReference>
<dbReference type="GO" id="GO:0003723">
    <property type="term" value="F:RNA binding"/>
    <property type="evidence" value="ECO:0007669"/>
    <property type="project" value="InterPro"/>
</dbReference>
<dbReference type="Gene3D" id="1.10.10.10">
    <property type="entry name" value="Winged helix-like DNA-binding domain superfamily/Winged helix DNA-binding domain"/>
    <property type="match status" value="1"/>
</dbReference>
<dbReference type="RefSeq" id="WP_153585179.1">
    <property type="nucleotide sequence ID" value="NZ_WJBU01000010.1"/>
</dbReference>
<dbReference type="PROSITE" id="PS50921">
    <property type="entry name" value="ANTAR"/>
    <property type="match status" value="1"/>
</dbReference>
<dbReference type="SUPFAM" id="SSF52172">
    <property type="entry name" value="CheY-like"/>
    <property type="match status" value="1"/>
</dbReference>
<dbReference type="InterPro" id="IPR011006">
    <property type="entry name" value="CheY-like_superfamily"/>
</dbReference>
<dbReference type="Proteomes" id="UP000487350">
    <property type="component" value="Unassembled WGS sequence"/>
</dbReference>
<dbReference type="InterPro" id="IPR005561">
    <property type="entry name" value="ANTAR"/>
</dbReference>
<dbReference type="Pfam" id="PF03861">
    <property type="entry name" value="ANTAR"/>
    <property type="match status" value="1"/>
</dbReference>
<name>A0A844AUS8_9BURK</name>
<comment type="caution">
    <text evidence="2">The sequence shown here is derived from an EMBL/GenBank/DDBJ whole genome shotgun (WGS) entry which is preliminary data.</text>
</comment>
<dbReference type="PIRSF" id="PIRSF036382">
    <property type="entry name" value="RR_antiterm"/>
    <property type="match status" value="1"/>
</dbReference>
<evidence type="ECO:0000313" key="2">
    <source>
        <dbReference type="EMBL" id="MRD47854.1"/>
    </source>
</evidence>
<dbReference type="SMART" id="SM01012">
    <property type="entry name" value="ANTAR"/>
    <property type="match status" value="1"/>
</dbReference>
<reference evidence="2 3" key="1">
    <citation type="submission" date="2019-11" db="EMBL/GenBank/DDBJ databases">
        <title>Caenimonas koreensis gen. nov., sp. nov., isolated from activated sludge.</title>
        <authorList>
            <person name="Seung H.R."/>
        </authorList>
    </citation>
    <scope>NUCLEOTIDE SEQUENCE [LARGE SCALE GENOMIC DNA]</scope>
    <source>
        <strain evidence="2 3">EMB320</strain>
    </source>
</reference>
<dbReference type="OrthoDB" id="9782798at2"/>
<organism evidence="2 3">
    <name type="scientific">Caenimonas koreensis DSM 17982</name>
    <dbReference type="NCBI Taxonomy" id="1121255"/>
    <lineage>
        <taxon>Bacteria</taxon>
        <taxon>Pseudomonadati</taxon>
        <taxon>Pseudomonadota</taxon>
        <taxon>Betaproteobacteria</taxon>
        <taxon>Burkholderiales</taxon>
        <taxon>Comamonadaceae</taxon>
        <taxon>Caenimonas</taxon>
    </lineage>
</organism>